<evidence type="ECO:0000313" key="1">
    <source>
        <dbReference type="EMBL" id="AZZ88140.1"/>
    </source>
</evidence>
<proteinExistence type="predicted"/>
<reference evidence="1" key="1">
    <citation type="submission" date="2018-11" db="EMBL/GenBank/DDBJ databases">
        <title>Complete sequence of plasmid pHNBS12.</title>
        <authorList>
            <person name="Liu J.H."/>
            <person name="Huang X.Y."/>
            <person name="Lv L.C."/>
        </authorList>
    </citation>
    <scope>NUCLEOTIDE SEQUENCE</scope>
    <source>
        <strain evidence="1">6BS12CTX</strain>
        <plasmid evidence="1">pHNBS12</plasmid>
    </source>
</reference>
<geneLocation type="plasmid" evidence="1">
    <name>pHNBS12</name>
</geneLocation>
<organism evidence="1">
    <name type="scientific">Klebsiella pneumoniae</name>
    <dbReference type="NCBI Taxonomy" id="573"/>
    <lineage>
        <taxon>Bacteria</taxon>
        <taxon>Pseudomonadati</taxon>
        <taxon>Pseudomonadota</taxon>
        <taxon>Gammaproteobacteria</taxon>
        <taxon>Enterobacterales</taxon>
        <taxon>Enterobacteriaceae</taxon>
        <taxon>Klebsiella/Raoultella group</taxon>
        <taxon>Klebsiella</taxon>
        <taxon>Klebsiella pneumoniae complex</taxon>
    </lineage>
</organism>
<sequence>MLFYTWHNGEVILENDIFDMQPYVRFSLIADVEQRSISPCSVMSQGMMNKPLKPSGPA</sequence>
<protein>
    <submittedName>
        <fullName evidence="1">Uncharacterized protein</fullName>
    </submittedName>
</protein>
<keyword evidence="1" id="KW-0614">Plasmid</keyword>
<dbReference type="EMBL" id="MK167987">
    <property type="protein sequence ID" value="AZZ88140.1"/>
    <property type="molecule type" value="Genomic_DNA"/>
</dbReference>
<dbReference type="AlphaFoldDB" id="A0A3T0VDP9"/>
<name>A0A3T0VDP9_KLEPN</name>
<accession>A0A3T0VDP9</accession>